<gene>
    <name evidence="1" type="ORF">F5148DRAFT_1294075</name>
</gene>
<reference evidence="1" key="1">
    <citation type="submission" date="2021-03" db="EMBL/GenBank/DDBJ databases">
        <title>Evolutionary priming and transition to the ectomycorrhizal habit in an iconic lineage of mushroom-forming fungi: is preadaptation a requirement?</title>
        <authorList>
            <consortium name="DOE Joint Genome Institute"/>
            <person name="Looney B.P."/>
            <person name="Miyauchi S."/>
            <person name="Morin E."/>
            <person name="Drula E."/>
            <person name="Courty P.E."/>
            <person name="Chicoki N."/>
            <person name="Fauchery L."/>
            <person name="Kohler A."/>
            <person name="Kuo A."/>
            <person name="LaButti K."/>
            <person name="Pangilinan J."/>
            <person name="Lipzen A."/>
            <person name="Riley R."/>
            <person name="Andreopoulos W."/>
            <person name="He G."/>
            <person name="Johnson J."/>
            <person name="Barry K.W."/>
            <person name="Grigoriev I.V."/>
            <person name="Nagy L."/>
            <person name="Hibbett D."/>
            <person name="Henrissat B."/>
            <person name="Matheny P.B."/>
            <person name="Labbe J."/>
            <person name="Martin A.F."/>
        </authorList>
    </citation>
    <scope>NUCLEOTIDE SEQUENCE</scope>
    <source>
        <strain evidence="1">BPL698</strain>
    </source>
</reference>
<organism evidence="1 2">
    <name type="scientific">Russula earlei</name>
    <dbReference type="NCBI Taxonomy" id="71964"/>
    <lineage>
        <taxon>Eukaryota</taxon>
        <taxon>Fungi</taxon>
        <taxon>Dikarya</taxon>
        <taxon>Basidiomycota</taxon>
        <taxon>Agaricomycotina</taxon>
        <taxon>Agaricomycetes</taxon>
        <taxon>Russulales</taxon>
        <taxon>Russulaceae</taxon>
        <taxon>Russula</taxon>
    </lineage>
</organism>
<accession>A0ACC0TS06</accession>
<protein>
    <submittedName>
        <fullName evidence="1">Uncharacterized protein</fullName>
    </submittedName>
</protein>
<sequence>MTVEFCYLAFITADYYAINHGLLPRFLHHKKYVLFTVTTLLVIAVSAACRSLIAVQMNEHLFHTPVTGFAALYLNSIINITVWVLLLTIGKMIIDRTQINQQLELLEKERVKNELDYLKAQINPHALFNSLNTIYGSIDKNNKVARDTLLQFSELLRYQLYDCSAEKVSLEKEMDYVKNYTAFQRVRKDEKLVTHLNIEAIEPGLSIAPLLLVVLIENAFKFVSNFAERENEIIIRIHTEGTTLYSSFINTKELQQGNLSDNSNGIGITNLKRRLELLYPEKHTLTTIIDDEPIARKILREYIEEIDYLELIGEAENPLKATTILDTHTIDIVFLDINMPKISGINFLKSAKTNASIIMTTAYNEYAVEAYGLDVLDYLLKPIAFDRFVKACNKAKEARALQKTITDNPDKPDDHFFIKCDNQIEKVLYDELIYAEAMMNYVMLHTHSRKMMVYITIRRLEEQLPTNIFIKVHKSFIVNRNKPEP</sequence>
<dbReference type="EMBL" id="JAGFNK010000875">
    <property type="protein sequence ID" value="KAI9437882.1"/>
    <property type="molecule type" value="Genomic_DNA"/>
</dbReference>
<proteinExistence type="predicted"/>
<keyword evidence="2" id="KW-1185">Reference proteome</keyword>
<comment type="caution">
    <text evidence="1">The sequence shown here is derived from an EMBL/GenBank/DDBJ whole genome shotgun (WGS) entry which is preliminary data.</text>
</comment>
<evidence type="ECO:0000313" key="2">
    <source>
        <dbReference type="Proteomes" id="UP001207468"/>
    </source>
</evidence>
<evidence type="ECO:0000313" key="1">
    <source>
        <dbReference type="EMBL" id="KAI9437882.1"/>
    </source>
</evidence>
<dbReference type="Proteomes" id="UP001207468">
    <property type="component" value="Unassembled WGS sequence"/>
</dbReference>
<name>A0ACC0TS06_9AGAM</name>